<name>A0ABR3EJG6_9AGAR</name>
<protein>
    <submittedName>
        <fullName evidence="1">Uncharacterized protein</fullName>
    </submittedName>
</protein>
<accession>A0ABR3EJG6</accession>
<dbReference type="Proteomes" id="UP001465976">
    <property type="component" value="Unassembled WGS sequence"/>
</dbReference>
<proteinExistence type="predicted"/>
<reference evidence="1 2" key="1">
    <citation type="submission" date="2024-02" db="EMBL/GenBank/DDBJ databases">
        <title>A draft genome for the cacao thread blight pathogen Marasmius crinis-equi.</title>
        <authorList>
            <person name="Cohen S.P."/>
            <person name="Baruah I.K."/>
            <person name="Amoako-Attah I."/>
            <person name="Bukari Y."/>
            <person name="Meinhardt L.W."/>
            <person name="Bailey B.A."/>
        </authorList>
    </citation>
    <scope>NUCLEOTIDE SEQUENCE [LARGE SCALE GENOMIC DNA]</scope>
    <source>
        <strain evidence="1 2">GH-76</strain>
    </source>
</reference>
<gene>
    <name evidence="1" type="ORF">V5O48_019051</name>
</gene>
<comment type="caution">
    <text evidence="1">The sequence shown here is derived from an EMBL/GenBank/DDBJ whole genome shotgun (WGS) entry which is preliminary data.</text>
</comment>
<evidence type="ECO:0000313" key="1">
    <source>
        <dbReference type="EMBL" id="KAL0563027.1"/>
    </source>
</evidence>
<keyword evidence="2" id="KW-1185">Reference proteome</keyword>
<evidence type="ECO:0000313" key="2">
    <source>
        <dbReference type="Proteomes" id="UP001465976"/>
    </source>
</evidence>
<dbReference type="EMBL" id="JBAHYK010004050">
    <property type="protein sequence ID" value="KAL0563027.1"/>
    <property type="molecule type" value="Genomic_DNA"/>
</dbReference>
<sequence>MSTKRRRTNRENGLSDAVTYITIDDDDVHYEDKGSGASEYDLWNKSRARLRQMWEAITYQRKDLFNSSGLGSFADVPAFDSD</sequence>
<organism evidence="1 2">
    <name type="scientific">Marasmius crinis-equi</name>
    <dbReference type="NCBI Taxonomy" id="585013"/>
    <lineage>
        <taxon>Eukaryota</taxon>
        <taxon>Fungi</taxon>
        <taxon>Dikarya</taxon>
        <taxon>Basidiomycota</taxon>
        <taxon>Agaricomycotina</taxon>
        <taxon>Agaricomycetes</taxon>
        <taxon>Agaricomycetidae</taxon>
        <taxon>Agaricales</taxon>
        <taxon>Marasmiineae</taxon>
        <taxon>Marasmiaceae</taxon>
        <taxon>Marasmius</taxon>
    </lineage>
</organism>
<feature type="non-terminal residue" evidence="1">
    <location>
        <position position="82"/>
    </location>
</feature>